<keyword evidence="4" id="KW-0966">Cell projection</keyword>
<name>A0A0N1I8T7_LEPSE</name>
<comment type="subcellular location">
    <subcellularLocation>
        <location evidence="1">Cytoplasm</location>
        <location evidence="1">Cytoskeleton</location>
        <location evidence="1">Cilium axoneme</location>
    </subcellularLocation>
</comment>
<organism evidence="10 11">
    <name type="scientific">Leptomonas seymouri</name>
    <dbReference type="NCBI Taxonomy" id="5684"/>
    <lineage>
        <taxon>Eukaryota</taxon>
        <taxon>Discoba</taxon>
        <taxon>Euglenozoa</taxon>
        <taxon>Kinetoplastea</taxon>
        <taxon>Metakinetoplastina</taxon>
        <taxon>Trypanosomatida</taxon>
        <taxon>Trypanosomatidae</taxon>
        <taxon>Leishmaniinae</taxon>
        <taxon>Leptomonas</taxon>
    </lineage>
</organism>
<evidence type="ECO:0000256" key="8">
    <source>
        <dbReference type="SAM" id="MobiDB-lite"/>
    </source>
</evidence>
<dbReference type="Proteomes" id="UP000038009">
    <property type="component" value="Unassembled WGS sequence"/>
</dbReference>
<evidence type="ECO:0000256" key="4">
    <source>
        <dbReference type="ARBA" id="ARBA00023273"/>
    </source>
</evidence>
<feature type="coiled-coil region" evidence="7">
    <location>
        <begin position="610"/>
        <end position="640"/>
    </location>
</feature>
<evidence type="ECO:0000256" key="5">
    <source>
        <dbReference type="ARBA" id="ARBA00029468"/>
    </source>
</evidence>
<evidence type="ECO:0000256" key="1">
    <source>
        <dbReference type="ARBA" id="ARBA00004430"/>
    </source>
</evidence>
<evidence type="ECO:0000259" key="9">
    <source>
        <dbReference type="Pfam" id="PF14738"/>
    </source>
</evidence>
<dbReference type="PANTHER" id="PTHR22455:SF10">
    <property type="entry name" value="CILIA- AND FLAGELLA-ASSOCIATED PROTEIN 91"/>
    <property type="match status" value="1"/>
</dbReference>
<feature type="domain" description="CFAP91" evidence="9">
    <location>
        <begin position="160"/>
        <end position="313"/>
    </location>
</feature>
<evidence type="ECO:0000256" key="7">
    <source>
        <dbReference type="SAM" id="Coils"/>
    </source>
</evidence>
<dbReference type="PANTHER" id="PTHR22455">
    <property type="entry name" value="CILIA- AND FLAGELLA-ASSOCIATED PROTEIN 91"/>
    <property type="match status" value="1"/>
</dbReference>
<reference evidence="10 11" key="1">
    <citation type="journal article" date="2015" name="PLoS Pathog.">
        <title>Leptomonas seymouri: Adaptations to the Dixenous Life Cycle Analyzed by Genome Sequencing, Transcriptome Profiling and Co-infection with Leishmania donovani.</title>
        <authorList>
            <person name="Kraeva N."/>
            <person name="Butenko A."/>
            <person name="Hlavacova J."/>
            <person name="Kostygov A."/>
            <person name="Myskova J."/>
            <person name="Grybchuk D."/>
            <person name="Lestinova T."/>
            <person name="Votypka J."/>
            <person name="Volf P."/>
            <person name="Opperdoes F."/>
            <person name="Flegontov P."/>
            <person name="Lukes J."/>
            <person name="Yurchenko V."/>
        </authorList>
    </citation>
    <scope>NUCLEOTIDE SEQUENCE [LARGE SCALE GENOMIC DNA]</scope>
    <source>
        <strain evidence="10 11">ATCC 30220</strain>
    </source>
</reference>
<dbReference type="Pfam" id="PF14738">
    <property type="entry name" value="CFAP91"/>
    <property type="match status" value="1"/>
</dbReference>
<protein>
    <recommendedName>
        <fullName evidence="6">Cilia- and flagella-associated protein 91</fullName>
    </recommendedName>
</protein>
<feature type="compositionally biased region" description="Basic and acidic residues" evidence="8">
    <location>
        <begin position="314"/>
        <end position="332"/>
    </location>
</feature>
<dbReference type="OMA" id="PAQDICG"/>
<dbReference type="OrthoDB" id="567787at2759"/>
<gene>
    <name evidence="10" type="ORF">ABL78_2776</name>
</gene>
<dbReference type="AlphaFoldDB" id="A0A0N1I8T7"/>
<proteinExistence type="inferred from homology"/>
<dbReference type="EMBL" id="LJSK01000060">
    <property type="protein sequence ID" value="KPI88143.1"/>
    <property type="molecule type" value="Genomic_DNA"/>
</dbReference>
<dbReference type="GO" id="GO:0005930">
    <property type="term" value="C:axoneme"/>
    <property type="evidence" value="ECO:0007669"/>
    <property type="project" value="UniProtKB-SubCell"/>
</dbReference>
<sequence>MYRQRQENVPGGRGYPTEVAGRDRVKFFRRPVEPDNTVLDRQADMANVQFASTCPSFTMPSNAAAFAGSSMPSGGHGSGEHQRRRRRPSSSTGAHPRNPRSADLKSFGSRSQEPSMRRPYHLPSLNRGGDAYGAAGDAVRLGSRDGMGTLQRDGRVTAGVQTMQRENEAQTDPYSPDYYIPDGAPTPEVLSLQSLTYRNGALPAGREEVQLIQRLRRRREVEAALPTGSDAASVAARYMVLHELEEKEWAEREEHVAHLQQRRIDHLKESLLAREAAREDSNRERLERIKGQYLEALGGKLTSLEKRRAARSKRGNEKKVELQARQQSDRGRAGGVATPSGTQGGGCGGAGAAAATFGGTSTHGRPAIASYSRYGISGGPPLMESAAACASGGMGLDAQQRMARQAFNYDVRPQLLSDTSGTQLVDVQRGARMDRVSPQTFVVPENEAVQRLPTLYQRREAERVLQSLEYAHKKIHQADEDAGESAEAKMQRVLRLYRATPKLQRPATPVLELDGDDEEEEEDACILLQRLLRGRAVQNDFFEGRERCRGLIEELQAASNAQTAEMQAAEKTQHEAKAAEREADLQAIVDAALGAVVHDTLGFLTQELLRQQDIAELRRLQEAVETMRQTREAAELARRAEVRQQRDSDEVAYTAYMRATDTTVQCFLEDVLGTAVENTALDVAVAEEQARQAARPSPREPTTEAEAEDVVCDILDGFLLPTVVDAILLQHRTLEKQAVAEAAVDAAHAAVEKKGALEDT</sequence>
<keyword evidence="3" id="KW-0206">Cytoskeleton</keyword>
<comment type="similarity">
    <text evidence="5">Belongs to the CFAP91 family.</text>
</comment>
<dbReference type="InterPro" id="IPR032840">
    <property type="entry name" value="CFAP91_dom"/>
</dbReference>
<dbReference type="InterPro" id="IPR026720">
    <property type="entry name" value="CFAP91"/>
</dbReference>
<accession>A0A0N1I8T7</accession>
<evidence type="ECO:0000256" key="6">
    <source>
        <dbReference type="ARBA" id="ARBA00029555"/>
    </source>
</evidence>
<comment type="caution">
    <text evidence="10">The sequence shown here is derived from an EMBL/GenBank/DDBJ whole genome shotgun (WGS) entry which is preliminary data.</text>
</comment>
<evidence type="ECO:0000256" key="2">
    <source>
        <dbReference type="ARBA" id="ARBA00022490"/>
    </source>
</evidence>
<evidence type="ECO:0000256" key="3">
    <source>
        <dbReference type="ARBA" id="ARBA00023212"/>
    </source>
</evidence>
<feature type="region of interest" description="Disordered" evidence="8">
    <location>
        <begin position="65"/>
        <end position="131"/>
    </location>
</feature>
<evidence type="ECO:0000313" key="10">
    <source>
        <dbReference type="EMBL" id="KPI88143.1"/>
    </source>
</evidence>
<dbReference type="VEuPathDB" id="TriTrypDB:Lsey_0060_0180"/>
<feature type="region of interest" description="Disordered" evidence="8">
    <location>
        <begin position="1"/>
        <end position="20"/>
    </location>
</feature>
<evidence type="ECO:0000313" key="11">
    <source>
        <dbReference type="Proteomes" id="UP000038009"/>
    </source>
</evidence>
<feature type="region of interest" description="Disordered" evidence="8">
    <location>
        <begin position="305"/>
        <end position="350"/>
    </location>
</feature>
<keyword evidence="11" id="KW-1185">Reference proteome</keyword>
<keyword evidence="2" id="KW-0963">Cytoplasm</keyword>
<keyword evidence="7" id="KW-0175">Coiled coil</keyword>